<organism evidence="2 3">
    <name type="scientific">Candidatus Fusicatenibacter intestinigallinarum</name>
    <dbReference type="NCBI Taxonomy" id="2838598"/>
    <lineage>
        <taxon>Bacteria</taxon>
        <taxon>Bacillati</taxon>
        <taxon>Bacillota</taxon>
        <taxon>Clostridia</taxon>
        <taxon>Lachnospirales</taxon>
        <taxon>Lachnospiraceae</taxon>
        <taxon>Fusicatenibacter</taxon>
    </lineage>
</organism>
<dbReference type="AlphaFoldDB" id="A0A9D2N9T3"/>
<proteinExistence type="predicted"/>
<gene>
    <name evidence="2" type="ORF">H9705_07940</name>
</gene>
<protein>
    <recommendedName>
        <fullName evidence="4">Alternate signal-mediated exported protein, CPF_0494 family</fullName>
    </recommendedName>
</protein>
<keyword evidence="1" id="KW-0732">Signal</keyword>
<dbReference type="EMBL" id="DWWU01000034">
    <property type="protein sequence ID" value="HJC15739.1"/>
    <property type="molecule type" value="Genomic_DNA"/>
</dbReference>
<reference evidence="2" key="2">
    <citation type="submission" date="2021-04" db="EMBL/GenBank/DDBJ databases">
        <authorList>
            <person name="Gilroy R."/>
        </authorList>
    </citation>
    <scope>NUCLEOTIDE SEQUENCE</scope>
    <source>
        <strain evidence="2">CHK185-5351</strain>
    </source>
</reference>
<evidence type="ECO:0000313" key="3">
    <source>
        <dbReference type="Proteomes" id="UP000823849"/>
    </source>
</evidence>
<accession>A0A9D2N9T3</accession>
<evidence type="ECO:0000313" key="2">
    <source>
        <dbReference type="EMBL" id="HJC15739.1"/>
    </source>
</evidence>
<feature type="chain" id="PRO_5038911629" description="Alternate signal-mediated exported protein, CPF_0494 family" evidence="1">
    <location>
        <begin position="32"/>
        <end position="176"/>
    </location>
</feature>
<comment type="caution">
    <text evidence="2">The sequence shown here is derived from an EMBL/GenBank/DDBJ whole genome shotgun (WGS) entry which is preliminary data.</text>
</comment>
<name>A0A9D2N9T3_9FIRM</name>
<reference evidence="2" key="1">
    <citation type="journal article" date="2021" name="PeerJ">
        <title>Extensive microbial diversity within the chicken gut microbiome revealed by metagenomics and culture.</title>
        <authorList>
            <person name="Gilroy R."/>
            <person name="Ravi A."/>
            <person name="Getino M."/>
            <person name="Pursley I."/>
            <person name="Horton D.L."/>
            <person name="Alikhan N.F."/>
            <person name="Baker D."/>
            <person name="Gharbi K."/>
            <person name="Hall N."/>
            <person name="Watson M."/>
            <person name="Adriaenssens E.M."/>
            <person name="Foster-Nyarko E."/>
            <person name="Jarju S."/>
            <person name="Secka A."/>
            <person name="Antonio M."/>
            <person name="Oren A."/>
            <person name="Chaudhuri R.R."/>
            <person name="La Ragione R."/>
            <person name="Hildebrand F."/>
            <person name="Pallen M.J."/>
        </authorList>
    </citation>
    <scope>NUCLEOTIDE SEQUENCE</scope>
    <source>
        <strain evidence="2">CHK185-5351</strain>
    </source>
</reference>
<evidence type="ECO:0000256" key="1">
    <source>
        <dbReference type="SAM" id="SignalP"/>
    </source>
</evidence>
<evidence type="ECO:0008006" key="4">
    <source>
        <dbReference type="Google" id="ProtNLM"/>
    </source>
</evidence>
<sequence>MRERRIRKRTLCLAAAALVLTGTAGLGQAMAYFTTYVTAAGGYPVTLGYETEIEEEVNDMTKHIVISNTGDSDCYVRVKVFSGSQFEISFSNGGGWSQSDDGYWYYEEILPVGESTSELLAAITVPEDYTDTFNIVVVQECTPVLYHESGEPYADWEREVDTTTDIGTADGEELTQ</sequence>
<feature type="signal peptide" evidence="1">
    <location>
        <begin position="1"/>
        <end position="31"/>
    </location>
</feature>
<dbReference type="Proteomes" id="UP000823849">
    <property type="component" value="Unassembled WGS sequence"/>
</dbReference>